<evidence type="ECO:0000256" key="1">
    <source>
        <dbReference type="SAM" id="MobiDB-lite"/>
    </source>
</evidence>
<organism evidence="3 4">
    <name type="scientific">Seminavis robusta</name>
    <dbReference type="NCBI Taxonomy" id="568900"/>
    <lineage>
        <taxon>Eukaryota</taxon>
        <taxon>Sar</taxon>
        <taxon>Stramenopiles</taxon>
        <taxon>Ochrophyta</taxon>
        <taxon>Bacillariophyta</taxon>
        <taxon>Bacillariophyceae</taxon>
        <taxon>Bacillariophycidae</taxon>
        <taxon>Naviculales</taxon>
        <taxon>Naviculaceae</taxon>
        <taxon>Seminavis</taxon>
    </lineage>
</organism>
<gene>
    <name evidence="3" type="ORF">SEMRO_161_G072430.1</name>
</gene>
<protein>
    <submittedName>
        <fullName evidence="3">Uncharacterized protein</fullName>
    </submittedName>
</protein>
<feature type="transmembrane region" description="Helical" evidence="2">
    <location>
        <begin position="168"/>
        <end position="187"/>
    </location>
</feature>
<name>A0A9N8HAV2_9STRA</name>
<evidence type="ECO:0000256" key="2">
    <source>
        <dbReference type="SAM" id="Phobius"/>
    </source>
</evidence>
<comment type="caution">
    <text evidence="3">The sequence shown here is derived from an EMBL/GenBank/DDBJ whole genome shotgun (WGS) entry which is preliminary data.</text>
</comment>
<evidence type="ECO:0000313" key="3">
    <source>
        <dbReference type="EMBL" id="CAB9503278.1"/>
    </source>
</evidence>
<feature type="transmembrane region" description="Helical" evidence="2">
    <location>
        <begin position="354"/>
        <end position="374"/>
    </location>
</feature>
<feature type="transmembrane region" description="Helical" evidence="2">
    <location>
        <begin position="266"/>
        <end position="286"/>
    </location>
</feature>
<sequence>MTNIIDGRSIDIVPHLRVTLFMTGSFCVAWAWCLVAYGVSHAWNGENPMQNEIGFGDERAPKYLPVLLLEYLFVCGCASWLSYIVRQRYSRHSWCEAAIKAVEFFPAPFFSGKLMAYLGQFSDLSDLHQVLINFLAAAFAAFLAHAAQDPSLWTSQVEVPPECTRFRPILADTLGFGLGVGWNVFLMKLLAPEEMDAEHIVGLFGYLMVVSMIAFRLAAEVDPTVQEPTMLQRTLSMLSFAANVVSAFTMVAFVSALLLPGWIGDSVCLVVLILLATILSALVAAVDMDAATTRLQQQMEQGEARPKIGFGTCPAMDALIFCPCVWCCCPWIPLVWLLAGITPGVHVKERWQELIAFVLGLATSIQASGMLTTATNELATMLNICGTKYCDHHWIFVVLQVMLAITTTCLLLPALAFVSDPVDSPSPQDAGAQQEAQARGERRPLLSKVKKLLPKFSKRKSSTVSEQR</sequence>
<keyword evidence="2" id="KW-1133">Transmembrane helix</keyword>
<keyword evidence="2" id="KW-0472">Membrane</keyword>
<feature type="transmembrane region" description="Helical" evidence="2">
    <location>
        <begin position="394"/>
        <end position="418"/>
    </location>
</feature>
<feature type="transmembrane region" description="Helical" evidence="2">
    <location>
        <begin position="238"/>
        <end position="259"/>
    </location>
</feature>
<accession>A0A9N8HAV2</accession>
<feature type="transmembrane region" description="Helical" evidence="2">
    <location>
        <begin position="20"/>
        <end position="43"/>
    </location>
</feature>
<evidence type="ECO:0000313" key="4">
    <source>
        <dbReference type="Proteomes" id="UP001153069"/>
    </source>
</evidence>
<keyword evidence="4" id="KW-1185">Reference proteome</keyword>
<feature type="region of interest" description="Disordered" evidence="1">
    <location>
        <begin position="423"/>
        <end position="443"/>
    </location>
</feature>
<feature type="transmembrane region" description="Helical" evidence="2">
    <location>
        <begin position="318"/>
        <end position="342"/>
    </location>
</feature>
<feature type="transmembrane region" description="Helical" evidence="2">
    <location>
        <begin position="63"/>
        <end position="85"/>
    </location>
</feature>
<dbReference type="Proteomes" id="UP001153069">
    <property type="component" value="Unassembled WGS sequence"/>
</dbReference>
<proteinExistence type="predicted"/>
<keyword evidence="2" id="KW-0812">Transmembrane</keyword>
<feature type="transmembrane region" description="Helical" evidence="2">
    <location>
        <begin position="199"/>
        <end position="218"/>
    </location>
</feature>
<dbReference type="OrthoDB" id="51917at2759"/>
<feature type="transmembrane region" description="Helical" evidence="2">
    <location>
        <begin position="130"/>
        <end position="148"/>
    </location>
</feature>
<dbReference type="AlphaFoldDB" id="A0A9N8HAV2"/>
<dbReference type="EMBL" id="CAICTM010000160">
    <property type="protein sequence ID" value="CAB9503278.1"/>
    <property type="molecule type" value="Genomic_DNA"/>
</dbReference>
<reference evidence="3" key="1">
    <citation type="submission" date="2020-06" db="EMBL/GenBank/DDBJ databases">
        <authorList>
            <consortium name="Plant Systems Biology data submission"/>
        </authorList>
    </citation>
    <scope>NUCLEOTIDE SEQUENCE</scope>
    <source>
        <strain evidence="3">D6</strain>
    </source>
</reference>